<protein>
    <recommendedName>
        <fullName evidence="3 14">UDP-N-acetylmuramate--L-alanine ligase</fullName>
        <ecNumber evidence="3 14">6.3.2.8</ecNumber>
    </recommendedName>
</protein>
<comment type="subcellular location">
    <subcellularLocation>
        <location evidence="1">Cytoplasm</location>
    </subcellularLocation>
</comment>
<feature type="domain" description="Mur ligase central" evidence="18">
    <location>
        <begin position="136"/>
        <end position="314"/>
    </location>
</feature>
<keyword evidence="15" id="KW-0175">Coiled coil</keyword>
<dbReference type="GO" id="GO:0008360">
    <property type="term" value="P:regulation of cell shape"/>
    <property type="evidence" value="ECO:0007669"/>
    <property type="project" value="UniProtKB-KW"/>
</dbReference>
<dbReference type="GO" id="GO:0005737">
    <property type="term" value="C:cytoplasm"/>
    <property type="evidence" value="ECO:0007669"/>
    <property type="project" value="UniProtKB-SubCell"/>
</dbReference>
<evidence type="ECO:0000256" key="13">
    <source>
        <dbReference type="ARBA" id="ARBA00047833"/>
    </source>
</evidence>
<dbReference type="EC" id="6.3.2.8" evidence="3 14"/>
<dbReference type="GO" id="GO:0051301">
    <property type="term" value="P:cell division"/>
    <property type="evidence" value="ECO:0007669"/>
    <property type="project" value="UniProtKB-KW"/>
</dbReference>
<dbReference type="Pfam" id="PF08245">
    <property type="entry name" value="Mur_ligase_M"/>
    <property type="match status" value="1"/>
</dbReference>
<dbReference type="Pfam" id="PF01225">
    <property type="entry name" value="Mur_ligase"/>
    <property type="match status" value="1"/>
</dbReference>
<dbReference type="NCBIfam" id="TIGR01082">
    <property type="entry name" value="murC"/>
    <property type="match status" value="1"/>
</dbReference>
<dbReference type="InterPro" id="IPR004101">
    <property type="entry name" value="Mur_ligase_C"/>
</dbReference>
<keyword evidence="11" id="KW-0131">Cell cycle</keyword>
<evidence type="ECO:0000256" key="4">
    <source>
        <dbReference type="ARBA" id="ARBA00022490"/>
    </source>
</evidence>
<sequence>MISSYINFMTKKVILKKMNIDFDKVRNFFLVGIKGSGLCSLACFLNSKGYFVEGVDVSSQFYTDDVLSNNGITYYEGIYEFSLKEHNKLYDILIYSTAYDKDNLGVLIEARELGIPILSYPEVLGEISKQYYSIGVAGSHGKTTTTAFLGMLFNGVGLKPNVIVGASVKDFRDKSSLVGESNIFIAETCEYRNHFLHFLPDMIVLTNIDYEHVDFFENYEAVENIFLQYINNLKKGGILIINSDEVNLVKIKNRIARKDIRVYSFSLSSQSDFKIENLYVRDEFFRFDFLGIIDISLKTPLVHNVLNFASALLALKLFLEREKKIVSNLEEQIKVVAKEYMGIKKRVEFIREKDDVIYLDDYAHHPKEIENTLLGLKSFYKGRRIVLDFMPHTFTRTEILFNDFVKALSNVDVLVLHNIYLSVREDFEPDRLSRELFLALKNLNQNVYFFEEVVDSVEFVKGLLKGNDLFITMGAGNNSILHDFL</sequence>
<dbReference type="Gene3D" id="3.40.50.720">
    <property type="entry name" value="NAD(P)-binding Rossmann-like Domain"/>
    <property type="match status" value="1"/>
</dbReference>
<evidence type="ECO:0000256" key="14">
    <source>
        <dbReference type="NCBIfam" id="TIGR01082"/>
    </source>
</evidence>
<keyword evidence="4" id="KW-0963">Cytoplasm</keyword>
<dbReference type="InterPro" id="IPR013221">
    <property type="entry name" value="Mur_ligase_cen"/>
</dbReference>
<dbReference type="Gene3D" id="3.90.190.20">
    <property type="entry name" value="Mur ligase, C-terminal domain"/>
    <property type="match status" value="1"/>
</dbReference>
<keyword evidence="8" id="KW-0067">ATP-binding</keyword>
<accession>A0A2S1LY09</accession>
<evidence type="ECO:0000256" key="5">
    <source>
        <dbReference type="ARBA" id="ARBA00022598"/>
    </source>
</evidence>
<evidence type="ECO:0000256" key="7">
    <source>
        <dbReference type="ARBA" id="ARBA00022741"/>
    </source>
</evidence>
<proteinExistence type="predicted"/>
<keyword evidence="20" id="KW-1185">Reference proteome</keyword>
<feature type="coiled-coil region" evidence="15">
    <location>
        <begin position="319"/>
        <end position="346"/>
    </location>
</feature>
<dbReference type="Pfam" id="PF02875">
    <property type="entry name" value="Mur_ligase_C"/>
    <property type="match status" value="1"/>
</dbReference>
<dbReference type="InterPro" id="IPR036565">
    <property type="entry name" value="Mur-like_cat_sf"/>
</dbReference>
<evidence type="ECO:0000256" key="9">
    <source>
        <dbReference type="ARBA" id="ARBA00022960"/>
    </source>
</evidence>
<evidence type="ECO:0000256" key="1">
    <source>
        <dbReference type="ARBA" id="ARBA00004496"/>
    </source>
</evidence>
<dbReference type="GO" id="GO:0005524">
    <property type="term" value="F:ATP binding"/>
    <property type="evidence" value="ECO:0007669"/>
    <property type="project" value="UniProtKB-KW"/>
</dbReference>
<dbReference type="Proteomes" id="UP000244655">
    <property type="component" value="Chromosome"/>
</dbReference>
<evidence type="ECO:0000256" key="3">
    <source>
        <dbReference type="ARBA" id="ARBA00012211"/>
    </source>
</evidence>
<dbReference type="GO" id="GO:0008763">
    <property type="term" value="F:UDP-N-acetylmuramate-L-alanine ligase activity"/>
    <property type="evidence" value="ECO:0007669"/>
    <property type="project" value="UniProtKB-UniRule"/>
</dbReference>
<dbReference type="GO" id="GO:0071555">
    <property type="term" value="P:cell wall organization"/>
    <property type="evidence" value="ECO:0007669"/>
    <property type="project" value="UniProtKB-KW"/>
</dbReference>
<dbReference type="OrthoDB" id="9804126at2"/>
<keyword evidence="12" id="KW-0961">Cell wall biogenesis/degradation</keyword>
<name>A0A2S1LY09_9SPIR</name>
<dbReference type="EMBL" id="CP025785">
    <property type="protein sequence ID" value="AWG43162.1"/>
    <property type="molecule type" value="Genomic_DNA"/>
</dbReference>
<evidence type="ECO:0000256" key="8">
    <source>
        <dbReference type="ARBA" id="ARBA00022840"/>
    </source>
</evidence>
<dbReference type="AlphaFoldDB" id="A0A2S1LY09"/>
<dbReference type="SUPFAM" id="SSF51984">
    <property type="entry name" value="MurCD N-terminal domain"/>
    <property type="match status" value="1"/>
</dbReference>
<evidence type="ECO:0000259" key="16">
    <source>
        <dbReference type="Pfam" id="PF01225"/>
    </source>
</evidence>
<evidence type="ECO:0000256" key="11">
    <source>
        <dbReference type="ARBA" id="ARBA00023306"/>
    </source>
</evidence>
<evidence type="ECO:0000259" key="17">
    <source>
        <dbReference type="Pfam" id="PF02875"/>
    </source>
</evidence>
<keyword evidence="9" id="KW-0133">Cell shape</keyword>
<keyword evidence="5 19" id="KW-0436">Ligase</keyword>
<organism evidence="19 20">
    <name type="scientific">Candidatus Borreliella tachyglossi</name>
    <dbReference type="NCBI Taxonomy" id="1964448"/>
    <lineage>
        <taxon>Bacteria</taxon>
        <taxon>Pseudomonadati</taxon>
        <taxon>Spirochaetota</taxon>
        <taxon>Spirochaetia</taxon>
        <taxon>Spirochaetales</taxon>
        <taxon>Borreliaceae</taxon>
        <taxon>Borreliella</taxon>
    </lineage>
</organism>
<dbReference type="InterPro" id="IPR005758">
    <property type="entry name" value="UDP-N-AcMur_Ala_ligase_MurC"/>
</dbReference>
<dbReference type="InterPro" id="IPR050061">
    <property type="entry name" value="MurCDEF_pg_biosynth"/>
</dbReference>
<dbReference type="Gene3D" id="3.40.1190.10">
    <property type="entry name" value="Mur-like, catalytic domain"/>
    <property type="match status" value="1"/>
</dbReference>
<evidence type="ECO:0000256" key="15">
    <source>
        <dbReference type="SAM" id="Coils"/>
    </source>
</evidence>
<evidence type="ECO:0000259" key="18">
    <source>
        <dbReference type="Pfam" id="PF08245"/>
    </source>
</evidence>
<dbReference type="SUPFAM" id="SSF53244">
    <property type="entry name" value="MurD-like peptide ligases, peptide-binding domain"/>
    <property type="match status" value="1"/>
</dbReference>
<evidence type="ECO:0000256" key="2">
    <source>
        <dbReference type="ARBA" id="ARBA00004752"/>
    </source>
</evidence>
<evidence type="ECO:0000256" key="12">
    <source>
        <dbReference type="ARBA" id="ARBA00023316"/>
    </source>
</evidence>
<comment type="catalytic activity">
    <reaction evidence="13">
        <text>UDP-N-acetyl-alpha-D-muramate + L-alanine + ATP = UDP-N-acetyl-alpha-D-muramoyl-L-alanine + ADP + phosphate + H(+)</text>
        <dbReference type="Rhea" id="RHEA:23372"/>
        <dbReference type="ChEBI" id="CHEBI:15378"/>
        <dbReference type="ChEBI" id="CHEBI:30616"/>
        <dbReference type="ChEBI" id="CHEBI:43474"/>
        <dbReference type="ChEBI" id="CHEBI:57972"/>
        <dbReference type="ChEBI" id="CHEBI:70757"/>
        <dbReference type="ChEBI" id="CHEBI:83898"/>
        <dbReference type="ChEBI" id="CHEBI:456216"/>
        <dbReference type="EC" id="6.3.2.8"/>
    </reaction>
</comment>
<dbReference type="GO" id="GO:0009252">
    <property type="term" value="P:peptidoglycan biosynthetic process"/>
    <property type="evidence" value="ECO:0007669"/>
    <property type="project" value="UniProtKB-UniRule"/>
</dbReference>
<evidence type="ECO:0000313" key="19">
    <source>
        <dbReference type="EMBL" id="AWG43162.1"/>
    </source>
</evidence>
<comment type="pathway">
    <text evidence="2">Cell wall biogenesis; peptidoglycan biosynthesis.</text>
</comment>
<dbReference type="InterPro" id="IPR000713">
    <property type="entry name" value="Mur_ligase_N"/>
</dbReference>
<feature type="domain" description="Mur ligase C-terminal" evidence="17">
    <location>
        <begin position="346"/>
        <end position="476"/>
    </location>
</feature>
<evidence type="ECO:0000256" key="6">
    <source>
        <dbReference type="ARBA" id="ARBA00022618"/>
    </source>
</evidence>
<dbReference type="InterPro" id="IPR036615">
    <property type="entry name" value="Mur_ligase_C_dom_sf"/>
</dbReference>
<dbReference type="PANTHER" id="PTHR43445">
    <property type="entry name" value="UDP-N-ACETYLMURAMATE--L-ALANINE LIGASE-RELATED"/>
    <property type="match status" value="1"/>
</dbReference>
<keyword evidence="6" id="KW-0132">Cell division</keyword>
<keyword evidence="7" id="KW-0547">Nucleotide-binding</keyword>
<feature type="domain" description="Mur ligase N-terminal catalytic" evidence="16">
    <location>
        <begin position="31"/>
        <end position="132"/>
    </location>
</feature>
<gene>
    <name evidence="19" type="ORF">CR532_04295</name>
</gene>
<dbReference type="SUPFAM" id="SSF53623">
    <property type="entry name" value="MurD-like peptide ligases, catalytic domain"/>
    <property type="match status" value="1"/>
</dbReference>
<dbReference type="PANTHER" id="PTHR43445:SF3">
    <property type="entry name" value="UDP-N-ACETYLMURAMATE--L-ALANINE LIGASE"/>
    <property type="match status" value="1"/>
</dbReference>
<reference evidence="19 20" key="1">
    <citation type="submission" date="2018-01" db="EMBL/GenBank/DDBJ databases">
        <title>Genome sequence of Borrelia tachyglossi.</title>
        <authorList>
            <person name="Gofton A.W."/>
        </authorList>
    </citation>
    <scope>NUCLEOTIDE SEQUENCE [LARGE SCALE GENOMIC DNA]</scope>
    <source>
        <strain evidence="19 20">Bc-F10-1268</strain>
    </source>
</reference>
<keyword evidence="10" id="KW-0573">Peptidoglycan synthesis</keyword>
<evidence type="ECO:0000256" key="10">
    <source>
        <dbReference type="ARBA" id="ARBA00022984"/>
    </source>
</evidence>
<dbReference type="UniPathway" id="UPA00219"/>
<evidence type="ECO:0000313" key="20">
    <source>
        <dbReference type="Proteomes" id="UP000244655"/>
    </source>
</evidence>